<evidence type="ECO:0000256" key="6">
    <source>
        <dbReference type="ARBA" id="ARBA00023141"/>
    </source>
</evidence>
<evidence type="ECO:0000256" key="3">
    <source>
        <dbReference type="ARBA" id="ARBA00022605"/>
    </source>
</evidence>
<feature type="binding site" evidence="7">
    <location>
        <position position="214"/>
    </location>
    <ligand>
        <name>shikimate</name>
        <dbReference type="ChEBI" id="CHEBI:36208"/>
    </ligand>
</feature>
<comment type="subunit">
    <text evidence="7">Homodimer.</text>
</comment>
<dbReference type="PANTHER" id="PTHR21089:SF1">
    <property type="entry name" value="BIFUNCTIONAL 3-DEHYDROQUINATE DEHYDRATASE_SHIKIMATE DEHYDROGENASE, CHLOROPLASTIC"/>
    <property type="match status" value="1"/>
</dbReference>
<dbReference type="GO" id="GO:0050661">
    <property type="term" value="F:NADP binding"/>
    <property type="evidence" value="ECO:0007669"/>
    <property type="project" value="InterPro"/>
</dbReference>
<dbReference type="InterPro" id="IPR022893">
    <property type="entry name" value="Shikimate_DH_fam"/>
</dbReference>
<dbReference type="GO" id="GO:0005829">
    <property type="term" value="C:cytosol"/>
    <property type="evidence" value="ECO:0007669"/>
    <property type="project" value="TreeGrafter"/>
</dbReference>
<dbReference type="HAMAP" id="MF_00222">
    <property type="entry name" value="Shikimate_DH_AroE"/>
    <property type="match status" value="1"/>
</dbReference>
<evidence type="ECO:0000256" key="1">
    <source>
        <dbReference type="ARBA" id="ARBA00004871"/>
    </source>
</evidence>
<feature type="binding site" evidence="7">
    <location>
        <position position="87"/>
    </location>
    <ligand>
        <name>shikimate</name>
        <dbReference type="ChEBI" id="CHEBI:36208"/>
    </ligand>
</feature>
<dbReference type="Gene3D" id="3.40.50.10860">
    <property type="entry name" value="Leucine Dehydrogenase, chain A, domain 1"/>
    <property type="match status" value="1"/>
</dbReference>
<evidence type="ECO:0000259" key="8">
    <source>
        <dbReference type="Pfam" id="PF08501"/>
    </source>
</evidence>
<gene>
    <name evidence="7" type="primary">aroE</name>
    <name evidence="9" type="ORF">DES36_10825</name>
</gene>
<keyword evidence="3 7" id="KW-0028">Amino-acid biosynthesis</keyword>
<keyword evidence="4 7" id="KW-0521">NADP</keyword>
<dbReference type="AlphaFoldDB" id="A0A366I6J1"/>
<keyword evidence="10" id="KW-1185">Reference proteome</keyword>
<dbReference type="InterPro" id="IPR036291">
    <property type="entry name" value="NAD(P)-bd_dom_sf"/>
</dbReference>
<feature type="binding site" evidence="7">
    <location>
        <begin position="15"/>
        <end position="17"/>
    </location>
    <ligand>
        <name>shikimate</name>
        <dbReference type="ChEBI" id="CHEBI:36208"/>
    </ligand>
</feature>
<dbReference type="InterPro" id="IPR013708">
    <property type="entry name" value="Shikimate_DH-bd_N"/>
</dbReference>
<comment type="caution">
    <text evidence="9">The sequence shown here is derived from an EMBL/GenBank/DDBJ whole genome shotgun (WGS) entry which is preliminary data.</text>
</comment>
<dbReference type="GO" id="GO:0009423">
    <property type="term" value="P:chorismate biosynthetic process"/>
    <property type="evidence" value="ECO:0007669"/>
    <property type="project" value="UniProtKB-UniRule"/>
</dbReference>
<dbReference type="Gene3D" id="3.40.50.720">
    <property type="entry name" value="NAD(P)-binding Rossmann-like Domain"/>
    <property type="match status" value="1"/>
</dbReference>
<organism evidence="9 10">
    <name type="scientific">Alkalibaculum bacchi</name>
    <dbReference type="NCBI Taxonomy" id="645887"/>
    <lineage>
        <taxon>Bacteria</taxon>
        <taxon>Bacillati</taxon>
        <taxon>Bacillota</taxon>
        <taxon>Clostridia</taxon>
        <taxon>Eubacteriales</taxon>
        <taxon>Eubacteriaceae</taxon>
        <taxon>Alkalibaculum</taxon>
    </lineage>
</organism>
<dbReference type="GO" id="GO:0009073">
    <property type="term" value="P:aromatic amino acid family biosynthetic process"/>
    <property type="evidence" value="ECO:0007669"/>
    <property type="project" value="UniProtKB-KW"/>
</dbReference>
<feature type="domain" description="Shikimate dehydrogenase substrate binding N-terminal" evidence="8">
    <location>
        <begin position="7"/>
        <end position="89"/>
    </location>
</feature>
<dbReference type="PANTHER" id="PTHR21089">
    <property type="entry name" value="SHIKIMATE DEHYDROGENASE"/>
    <property type="match status" value="1"/>
</dbReference>
<dbReference type="NCBIfam" id="TIGR00507">
    <property type="entry name" value="aroE"/>
    <property type="match status" value="1"/>
</dbReference>
<evidence type="ECO:0000256" key="2">
    <source>
        <dbReference type="ARBA" id="ARBA00012962"/>
    </source>
</evidence>
<feature type="binding site" evidence="7">
    <location>
        <position position="242"/>
    </location>
    <ligand>
        <name>shikimate</name>
        <dbReference type="ChEBI" id="CHEBI:36208"/>
    </ligand>
</feature>
<feature type="binding site" evidence="7">
    <location>
        <position position="62"/>
    </location>
    <ligand>
        <name>shikimate</name>
        <dbReference type="ChEBI" id="CHEBI:36208"/>
    </ligand>
</feature>
<comment type="pathway">
    <text evidence="1 7">Metabolic intermediate biosynthesis; chorismate biosynthesis; chorismate from D-erythrose 4-phosphate and phosphoenolpyruvate: step 4/7.</text>
</comment>
<evidence type="ECO:0000256" key="7">
    <source>
        <dbReference type="HAMAP-Rule" id="MF_00222"/>
    </source>
</evidence>
<dbReference type="OrthoDB" id="9792692at2"/>
<dbReference type="Proteomes" id="UP000253490">
    <property type="component" value="Unassembled WGS sequence"/>
</dbReference>
<accession>A0A366I6J1</accession>
<feature type="binding site" evidence="7">
    <location>
        <position position="103"/>
    </location>
    <ligand>
        <name>shikimate</name>
        <dbReference type="ChEBI" id="CHEBI:36208"/>
    </ligand>
</feature>
<dbReference type="InterPro" id="IPR011342">
    <property type="entry name" value="Shikimate_DH"/>
</dbReference>
<dbReference type="Pfam" id="PF08501">
    <property type="entry name" value="Shikimate_dh_N"/>
    <property type="match status" value="1"/>
</dbReference>
<dbReference type="SUPFAM" id="SSF53223">
    <property type="entry name" value="Aminoacid dehydrogenase-like, N-terminal domain"/>
    <property type="match status" value="1"/>
</dbReference>
<comment type="caution">
    <text evidence="7">Lacks conserved residue(s) required for the propagation of feature annotation.</text>
</comment>
<keyword evidence="5 7" id="KW-0560">Oxidoreductase</keyword>
<dbReference type="InterPro" id="IPR046346">
    <property type="entry name" value="Aminoacid_DH-like_N_sf"/>
</dbReference>
<dbReference type="GO" id="GO:0019632">
    <property type="term" value="P:shikimate metabolic process"/>
    <property type="evidence" value="ECO:0007669"/>
    <property type="project" value="InterPro"/>
</dbReference>
<dbReference type="RefSeq" id="WP_113920562.1">
    <property type="nucleotide sequence ID" value="NZ_QNRX01000008.1"/>
</dbReference>
<sequence>MEKLFGLIGEKLGHTYSPIINSKIMEEININGHYGTFQVNNENLKDVIPGLKALGYNGINVTIPYKTDIIKYLDKLSPEAEKIGAINVVAIGRDKMATGYNTDYYGFGMMLENANIKISGENAVILGTGGASKAVAEYLKDNEIKQIIFVTRDVATAKQKFPEDEIVSYDEFEKIENCSTIINATPVGMFPNIEATPIDKKYLMGFSQAVDLIYNPSETVFIRQSREAGLKSVNGLYMLVAQAIKSQEIWNEVEISDETIIKILAFLKQEYL</sequence>
<proteinExistence type="inferred from homology"/>
<comment type="catalytic activity">
    <reaction evidence="7">
        <text>shikimate + NADP(+) = 3-dehydroshikimate + NADPH + H(+)</text>
        <dbReference type="Rhea" id="RHEA:17737"/>
        <dbReference type="ChEBI" id="CHEBI:15378"/>
        <dbReference type="ChEBI" id="CHEBI:16630"/>
        <dbReference type="ChEBI" id="CHEBI:36208"/>
        <dbReference type="ChEBI" id="CHEBI:57783"/>
        <dbReference type="ChEBI" id="CHEBI:58349"/>
        <dbReference type="EC" id="1.1.1.25"/>
    </reaction>
</comment>
<dbReference type="UniPathway" id="UPA00053">
    <property type="reaction ID" value="UER00087"/>
</dbReference>
<protein>
    <recommendedName>
        <fullName evidence="2 7">Shikimate dehydrogenase (NADP(+))</fullName>
        <shortName evidence="7">SDH</shortName>
        <ecNumber evidence="2 7">1.1.1.25</ecNumber>
    </recommendedName>
</protein>
<feature type="binding site" evidence="7">
    <location>
        <position position="235"/>
    </location>
    <ligand>
        <name>NADP(+)</name>
        <dbReference type="ChEBI" id="CHEBI:58349"/>
    </ligand>
</feature>
<feature type="active site" description="Proton acceptor" evidence="7">
    <location>
        <position position="66"/>
    </location>
</feature>
<name>A0A366I6J1_9FIRM</name>
<dbReference type="SUPFAM" id="SSF51735">
    <property type="entry name" value="NAD(P)-binding Rossmann-fold domains"/>
    <property type="match status" value="1"/>
</dbReference>
<dbReference type="EC" id="1.1.1.25" evidence="2 7"/>
<evidence type="ECO:0000256" key="4">
    <source>
        <dbReference type="ARBA" id="ARBA00022857"/>
    </source>
</evidence>
<keyword evidence="6 7" id="KW-0057">Aromatic amino acid biosynthesis</keyword>
<dbReference type="EMBL" id="QNRX01000008">
    <property type="protein sequence ID" value="RBP64412.1"/>
    <property type="molecule type" value="Genomic_DNA"/>
</dbReference>
<evidence type="ECO:0000256" key="5">
    <source>
        <dbReference type="ARBA" id="ARBA00023002"/>
    </source>
</evidence>
<reference evidence="9 10" key="1">
    <citation type="submission" date="2018-06" db="EMBL/GenBank/DDBJ databases">
        <title>Genomic Encyclopedia of Type Strains, Phase IV (KMG-IV): sequencing the most valuable type-strain genomes for metagenomic binning, comparative biology and taxonomic classification.</title>
        <authorList>
            <person name="Goeker M."/>
        </authorList>
    </citation>
    <scope>NUCLEOTIDE SEQUENCE [LARGE SCALE GENOMIC DNA]</scope>
    <source>
        <strain evidence="9 10">DSM 22112</strain>
    </source>
</reference>
<feature type="binding site" evidence="7">
    <location>
        <position position="212"/>
    </location>
    <ligand>
        <name>NADP(+)</name>
        <dbReference type="ChEBI" id="CHEBI:58349"/>
    </ligand>
</feature>
<comment type="function">
    <text evidence="7">Involved in the biosynthesis of the chorismate, which leads to the biosynthesis of aromatic amino acids. Catalyzes the reversible NADPH linked reduction of 3-dehydroshikimate (DHSA) to yield shikimate (SA).</text>
</comment>
<dbReference type="GO" id="GO:0004764">
    <property type="term" value="F:shikimate 3-dehydrogenase (NADP+) activity"/>
    <property type="evidence" value="ECO:0007669"/>
    <property type="project" value="UniProtKB-UniRule"/>
</dbReference>
<dbReference type="GO" id="GO:0008652">
    <property type="term" value="P:amino acid biosynthetic process"/>
    <property type="evidence" value="ECO:0007669"/>
    <property type="project" value="UniProtKB-KW"/>
</dbReference>
<evidence type="ECO:0000313" key="10">
    <source>
        <dbReference type="Proteomes" id="UP000253490"/>
    </source>
</evidence>
<comment type="similarity">
    <text evidence="7">Belongs to the shikimate dehydrogenase family.</text>
</comment>
<dbReference type="CDD" id="cd01065">
    <property type="entry name" value="NAD_bind_Shikimate_DH"/>
    <property type="match status" value="1"/>
</dbReference>
<evidence type="ECO:0000313" key="9">
    <source>
        <dbReference type="EMBL" id="RBP64412.1"/>
    </source>
</evidence>